<dbReference type="Proteomes" id="UP000192418">
    <property type="component" value="Unassembled WGS sequence"/>
</dbReference>
<dbReference type="STRING" id="1121400.SAMN02746065_10447"/>
<dbReference type="Pfam" id="PF07883">
    <property type="entry name" value="Cupin_2"/>
    <property type="match status" value="1"/>
</dbReference>
<dbReference type="GO" id="GO:0003700">
    <property type="term" value="F:DNA-binding transcription factor activity"/>
    <property type="evidence" value="ECO:0007669"/>
    <property type="project" value="TreeGrafter"/>
</dbReference>
<reference evidence="3 4" key="1">
    <citation type="submission" date="2017-04" db="EMBL/GenBank/DDBJ databases">
        <authorList>
            <person name="Afonso C.L."/>
            <person name="Miller P.J."/>
            <person name="Scott M.A."/>
            <person name="Spackman E."/>
            <person name="Goraichik I."/>
            <person name="Dimitrov K.M."/>
            <person name="Suarez D.L."/>
            <person name="Swayne D.E."/>
        </authorList>
    </citation>
    <scope>NUCLEOTIDE SEQUENCE [LARGE SCALE GENOMIC DNA]</scope>
    <source>
        <strain evidence="3 4">DSM 3385</strain>
    </source>
</reference>
<dbReference type="RefSeq" id="WP_084067278.1">
    <property type="nucleotide sequence ID" value="NZ_FWXY01000004.1"/>
</dbReference>
<dbReference type="InterPro" id="IPR001387">
    <property type="entry name" value="Cro/C1-type_HTH"/>
</dbReference>
<dbReference type="CDD" id="cd00093">
    <property type="entry name" value="HTH_XRE"/>
    <property type="match status" value="1"/>
</dbReference>
<dbReference type="OrthoDB" id="5343295at2"/>
<dbReference type="Gene3D" id="1.10.260.40">
    <property type="entry name" value="lambda repressor-like DNA-binding domains"/>
    <property type="match status" value="1"/>
</dbReference>
<name>A0A1W2A3B5_9BACT</name>
<dbReference type="PROSITE" id="PS50943">
    <property type="entry name" value="HTH_CROC1"/>
    <property type="match status" value="1"/>
</dbReference>
<feature type="domain" description="HTH cro/C1-type" evidence="2">
    <location>
        <begin position="18"/>
        <end position="72"/>
    </location>
</feature>
<dbReference type="SMART" id="SM00530">
    <property type="entry name" value="HTH_XRE"/>
    <property type="match status" value="1"/>
</dbReference>
<dbReference type="PANTHER" id="PTHR46797">
    <property type="entry name" value="HTH-TYPE TRANSCRIPTIONAL REGULATOR"/>
    <property type="match status" value="1"/>
</dbReference>
<dbReference type="CDD" id="cd02209">
    <property type="entry name" value="cupin_XRE_C"/>
    <property type="match status" value="1"/>
</dbReference>
<dbReference type="SUPFAM" id="SSF51182">
    <property type="entry name" value="RmlC-like cupins"/>
    <property type="match status" value="1"/>
</dbReference>
<dbReference type="GO" id="GO:0003677">
    <property type="term" value="F:DNA binding"/>
    <property type="evidence" value="ECO:0007669"/>
    <property type="project" value="UniProtKB-KW"/>
</dbReference>
<keyword evidence="4" id="KW-1185">Reference proteome</keyword>
<evidence type="ECO:0000259" key="2">
    <source>
        <dbReference type="PROSITE" id="PS50943"/>
    </source>
</evidence>
<proteinExistence type="predicted"/>
<dbReference type="AlphaFoldDB" id="A0A1W2A3B5"/>
<accession>A0A1W2A3B5</accession>
<dbReference type="GO" id="GO:0005829">
    <property type="term" value="C:cytosol"/>
    <property type="evidence" value="ECO:0007669"/>
    <property type="project" value="TreeGrafter"/>
</dbReference>
<dbReference type="InterPro" id="IPR013096">
    <property type="entry name" value="Cupin_2"/>
</dbReference>
<evidence type="ECO:0000313" key="3">
    <source>
        <dbReference type="EMBL" id="SMC54932.1"/>
    </source>
</evidence>
<dbReference type="InterPro" id="IPR050807">
    <property type="entry name" value="TransReg_Diox_bact_type"/>
</dbReference>
<dbReference type="InterPro" id="IPR010982">
    <property type="entry name" value="Lambda_DNA-bd_dom_sf"/>
</dbReference>
<evidence type="ECO:0000256" key="1">
    <source>
        <dbReference type="ARBA" id="ARBA00023125"/>
    </source>
</evidence>
<dbReference type="InterPro" id="IPR014710">
    <property type="entry name" value="RmlC-like_jellyroll"/>
</dbReference>
<dbReference type="InterPro" id="IPR011051">
    <property type="entry name" value="RmlC_Cupin_sf"/>
</dbReference>
<organism evidence="3 4">
    <name type="scientific">Desulfocicer vacuolatum DSM 3385</name>
    <dbReference type="NCBI Taxonomy" id="1121400"/>
    <lineage>
        <taxon>Bacteria</taxon>
        <taxon>Pseudomonadati</taxon>
        <taxon>Thermodesulfobacteriota</taxon>
        <taxon>Desulfobacteria</taxon>
        <taxon>Desulfobacterales</taxon>
        <taxon>Desulfobacteraceae</taxon>
        <taxon>Desulfocicer</taxon>
    </lineage>
</organism>
<dbReference type="SUPFAM" id="SSF47413">
    <property type="entry name" value="lambda repressor-like DNA-binding domains"/>
    <property type="match status" value="1"/>
</dbReference>
<sequence>MNQSKKSDRGQLGIGEKINKLRESRNMPLSSLAAKAQISSRVMSQIETGQIPPGLVTLANISKALNVGMDFFFTKKAPMDTMELTRVNDRITVKKKSHSDHGDAHYDYQALSYRLKDKKMETFLAQFNESPGIAPLPVAHSGEEFCFCLKGEIDFITHDKTIRLMPGDSLHFYSQTPHVFKKASPATATALFILLPGT</sequence>
<dbReference type="EMBL" id="FWXY01000004">
    <property type="protein sequence ID" value="SMC54932.1"/>
    <property type="molecule type" value="Genomic_DNA"/>
</dbReference>
<protein>
    <submittedName>
        <fullName evidence="3">Transcriptional regulator, XRE family with cupin sensor</fullName>
    </submittedName>
</protein>
<dbReference type="PANTHER" id="PTHR46797:SF1">
    <property type="entry name" value="METHYLPHOSPHONATE SYNTHASE"/>
    <property type="match status" value="1"/>
</dbReference>
<evidence type="ECO:0000313" key="4">
    <source>
        <dbReference type="Proteomes" id="UP000192418"/>
    </source>
</evidence>
<dbReference type="Pfam" id="PF01381">
    <property type="entry name" value="HTH_3"/>
    <property type="match status" value="1"/>
</dbReference>
<dbReference type="Gene3D" id="2.60.120.10">
    <property type="entry name" value="Jelly Rolls"/>
    <property type="match status" value="1"/>
</dbReference>
<gene>
    <name evidence="3" type="ORF">SAMN02746065_10447</name>
</gene>
<keyword evidence="1" id="KW-0238">DNA-binding</keyword>